<dbReference type="AlphaFoldDB" id="A0A5A7S8E1"/>
<evidence type="ECO:0000313" key="3">
    <source>
        <dbReference type="Proteomes" id="UP000322244"/>
    </source>
</evidence>
<feature type="transmembrane region" description="Helical" evidence="1">
    <location>
        <begin position="76"/>
        <end position="95"/>
    </location>
</feature>
<keyword evidence="1" id="KW-0812">Transmembrane</keyword>
<gene>
    <name evidence="2" type="ORF">FOY51_18100</name>
</gene>
<organism evidence="2 3">
    <name type="scientific">Antrihabitans cavernicola</name>
    <dbReference type="NCBI Taxonomy" id="2495913"/>
    <lineage>
        <taxon>Bacteria</taxon>
        <taxon>Bacillati</taxon>
        <taxon>Actinomycetota</taxon>
        <taxon>Actinomycetes</taxon>
        <taxon>Mycobacteriales</taxon>
        <taxon>Nocardiaceae</taxon>
        <taxon>Antrihabitans</taxon>
    </lineage>
</organism>
<reference evidence="2 3" key="1">
    <citation type="submission" date="2019-07" db="EMBL/GenBank/DDBJ databases">
        <title>Rhodococcus cavernicolus sp. nov., isolated from a cave.</title>
        <authorList>
            <person name="Lee S.D."/>
        </authorList>
    </citation>
    <scope>NUCLEOTIDE SEQUENCE [LARGE SCALE GENOMIC DNA]</scope>
    <source>
        <strain evidence="2 3">C1-24</strain>
    </source>
</reference>
<dbReference type="OrthoDB" id="345818at2"/>
<protein>
    <recommendedName>
        <fullName evidence="4">Integral membrane protein</fullName>
    </recommendedName>
</protein>
<feature type="transmembrane region" description="Helical" evidence="1">
    <location>
        <begin position="116"/>
        <end position="136"/>
    </location>
</feature>
<dbReference type="Proteomes" id="UP000322244">
    <property type="component" value="Unassembled WGS sequence"/>
</dbReference>
<dbReference type="RefSeq" id="WP_149431674.1">
    <property type="nucleotide sequence ID" value="NZ_VLNY01000009.1"/>
</dbReference>
<sequence length="141" mass="15278">MELGIDTRLTLLAAGLIFLWALVLGVWKFAQMSNSANGLAHPYVDIAHRAALLYSFATLLLSVFVELSGWPTAVNLVAVTIVVAFFVGAIASYVYHGFRRDTENQFHHPIALLRPAMLALIVGEIGGTAVLLAGFVKEQLL</sequence>
<keyword evidence="1" id="KW-1133">Transmembrane helix</keyword>
<comment type="caution">
    <text evidence="2">The sequence shown here is derived from an EMBL/GenBank/DDBJ whole genome shotgun (WGS) entry which is preliminary data.</text>
</comment>
<dbReference type="EMBL" id="VLNY01000009">
    <property type="protein sequence ID" value="KAA0021469.1"/>
    <property type="molecule type" value="Genomic_DNA"/>
</dbReference>
<name>A0A5A7S8E1_9NOCA</name>
<accession>A0A5A7S8E1</accession>
<keyword evidence="3" id="KW-1185">Reference proteome</keyword>
<proteinExistence type="predicted"/>
<evidence type="ECO:0000313" key="2">
    <source>
        <dbReference type="EMBL" id="KAA0021469.1"/>
    </source>
</evidence>
<evidence type="ECO:0008006" key="4">
    <source>
        <dbReference type="Google" id="ProtNLM"/>
    </source>
</evidence>
<feature type="transmembrane region" description="Helical" evidence="1">
    <location>
        <begin position="51"/>
        <end position="70"/>
    </location>
</feature>
<keyword evidence="1" id="KW-0472">Membrane</keyword>
<evidence type="ECO:0000256" key="1">
    <source>
        <dbReference type="SAM" id="Phobius"/>
    </source>
</evidence>
<feature type="transmembrane region" description="Helical" evidence="1">
    <location>
        <begin position="12"/>
        <end position="30"/>
    </location>
</feature>